<dbReference type="AlphaFoldDB" id="A0A1B2HUZ7"/>
<dbReference type="GO" id="GO:0016853">
    <property type="term" value="F:isomerase activity"/>
    <property type="evidence" value="ECO:0007669"/>
    <property type="project" value="UniProtKB-KW"/>
</dbReference>
<accession>A0A1B2HUZ7</accession>
<dbReference type="InterPro" id="IPR004370">
    <property type="entry name" value="4-OT-like_dom"/>
</dbReference>
<dbReference type="EMBL" id="CP016793">
    <property type="protein sequence ID" value="ANZ41564.1"/>
    <property type="molecule type" value="Genomic_DNA"/>
</dbReference>
<dbReference type="PANTHER" id="PTHR35530">
    <property type="entry name" value="TAUTOMERASE-RELATED"/>
    <property type="match status" value="1"/>
</dbReference>
<dbReference type="SUPFAM" id="SSF55331">
    <property type="entry name" value="Tautomerase/MIF"/>
    <property type="match status" value="1"/>
</dbReference>
<keyword evidence="5" id="KW-1185">Reference proteome</keyword>
<dbReference type="PANTHER" id="PTHR35530:SF2">
    <property type="entry name" value="BSL4019 PROTEIN"/>
    <property type="match status" value="1"/>
</dbReference>
<gene>
    <name evidence="4" type="ORF">BBK82_42055</name>
</gene>
<dbReference type="Pfam" id="PF01361">
    <property type="entry name" value="Tautomerase"/>
    <property type="match status" value="1"/>
</dbReference>
<dbReference type="Gene3D" id="3.30.429.10">
    <property type="entry name" value="Macrophage Migration Inhibitory Factor"/>
    <property type="match status" value="1"/>
</dbReference>
<feature type="domain" description="4-oxalocrotonate tautomerase-like" evidence="3">
    <location>
        <begin position="2"/>
        <end position="61"/>
    </location>
</feature>
<proteinExistence type="inferred from homology"/>
<sequence>MPFANLKVAAGTLSAQQKQNLVEKVTDLYAETFGDAVRDNTMVLVEEVADGGWGIRGEVLTLAKIQQQA</sequence>
<dbReference type="OrthoDB" id="9799841at2"/>
<evidence type="ECO:0000259" key="3">
    <source>
        <dbReference type="Pfam" id="PF01361"/>
    </source>
</evidence>
<name>A0A1B2HUZ7_9PSEU</name>
<evidence type="ECO:0000256" key="1">
    <source>
        <dbReference type="ARBA" id="ARBA00006723"/>
    </source>
</evidence>
<dbReference type="InterPro" id="IPR014347">
    <property type="entry name" value="Tautomerase/MIF_sf"/>
</dbReference>
<protein>
    <submittedName>
        <fullName evidence="4">4-oxalocrotonate tautomerase</fullName>
    </submittedName>
</protein>
<dbReference type="Proteomes" id="UP000093053">
    <property type="component" value="Chromosome"/>
</dbReference>
<dbReference type="KEGG" id="led:BBK82_42055"/>
<dbReference type="STRING" id="1586287.BBK82_42055"/>
<evidence type="ECO:0000313" key="4">
    <source>
        <dbReference type="EMBL" id="ANZ41564.1"/>
    </source>
</evidence>
<keyword evidence="2" id="KW-0413">Isomerase</keyword>
<comment type="similarity">
    <text evidence="1">Belongs to the 4-oxalocrotonate tautomerase family.</text>
</comment>
<evidence type="ECO:0000256" key="2">
    <source>
        <dbReference type="ARBA" id="ARBA00023235"/>
    </source>
</evidence>
<evidence type="ECO:0000313" key="5">
    <source>
        <dbReference type="Proteomes" id="UP000093053"/>
    </source>
</evidence>
<reference evidence="4 5" key="1">
    <citation type="submission" date="2016-07" db="EMBL/GenBank/DDBJ databases">
        <title>Complete genome sequence of the Lentzea guizhouensis DHS C013.</title>
        <authorList>
            <person name="Cao C."/>
        </authorList>
    </citation>
    <scope>NUCLEOTIDE SEQUENCE [LARGE SCALE GENOMIC DNA]</scope>
    <source>
        <strain evidence="4 5">DHS C013</strain>
    </source>
</reference>
<dbReference type="RefSeq" id="WP_065919899.1">
    <property type="nucleotide sequence ID" value="NZ_CP016793.1"/>
</dbReference>
<organism evidence="4 5">
    <name type="scientific">Lentzea guizhouensis</name>
    <dbReference type="NCBI Taxonomy" id="1586287"/>
    <lineage>
        <taxon>Bacteria</taxon>
        <taxon>Bacillati</taxon>
        <taxon>Actinomycetota</taxon>
        <taxon>Actinomycetes</taxon>
        <taxon>Pseudonocardiales</taxon>
        <taxon>Pseudonocardiaceae</taxon>
        <taxon>Lentzea</taxon>
    </lineage>
</organism>